<feature type="compositionally biased region" description="Polar residues" evidence="9">
    <location>
        <begin position="546"/>
        <end position="565"/>
    </location>
</feature>
<evidence type="ECO:0000313" key="12">
    <source>
        <dbReference type="Proteomes" id="UP001140453"/>
    </source>
</evidence>
<feature type="compositionally biased region" description="Basic and acidic residues" evidence="9">
    <location>
        <begin position="1"/>
        <end position="10"/>
    </location>
</feature>
<feature type="compositionally biased region" description="Low complexity" evidence="9">
    <location>
        <begin position="590"/>
        <end position="603"/>
    </location>
</feature>
<evidence type="ECO:0000256" key="6">
    <source>
        <dbReference type="ARBA" id="ARBA00023163"/>
    </source>
</evidence>
<dbReference type="GO" id="GO:0043565">
    <property type="term" value="F:sequence-specific DNA binding"/>
    <property type="evidence" value="ECO:0007669"/>
    <property type="project" value="TreeGrafter"/>
</dbReference>
<feature type="compositionally biased region" description="Low complexity" evidence="9">
    <location>
        <begin position="491"/>
        <end position="502"/>
    </location>
</feature>
<evidence type="ECO:0000256" key="1">
    <source>
        <dbReference type="ARBA" id="ARBA00004123"/>
    </source>
</evidence>
<dbReference type="FunFam" id="3.10.260.10:FF:000003">
    <property type="entry name" value="Ascospore maturation 1 protein"/>
    <property type="match status" value="1"/>
</dbReference>
<sequence>MLHENTEKLDLPSISQVPSRGQSDVSYYNAPRPAYMPPERLPLPPVNAQQAYSSSTGSPPGSSLGSSISSHAGSQSSYTSAAPSLGTKTPPTPSSSEYQGISGPVTTTGAGYEAYPAMNQAPQDPNSMYYQQQSHIPGSAPPPVTSSMAHYPPPPQPLLQPGPQYPPPQHPYSQYNSYVTSPPAGPVPGGMAPNVLPLPGQQGMPNQYSGFDTTGQVAPPGVKPRVTATLWEDEGSLCFQVEARGICVARREDNHMINGTKLLNVAGMTRGRRDGILKSEKVRHVVKIGPMHLKGVWIPFERALDFANKEKITELLYPLFVHNIGALLYHPTNQNRTTQVMQAAERRKQEQQTQMRNAQPPALPSLQQHHHHMGLPGPPQQSLPSQHRPSIDRAHTFPTPPTSASSVMGNMGGDNYQWPQQQGMNGPQATTPPGSSMQSMPAYPPATQAYDNNRQQYNAPPLQSPYQQGSNTSPQDRSIYGQGSYVKSEMGPPSSRPSISGPTAEQDQKPSNGYPSQGNEHVSQSGHDEEPDHEPEAEYTHDRSTYDNGNSHYQYNHPQLPSLQQAEHAHLSPEMAGSAGHQGTSGRSTPRSAAPAQAYYPPSGYNTPPRGYNVGGDRGPTNGSNGSDVYGSQADMNNPMQNGYASAPLNGSSTGMKRGRDDEDERPLSGGPGMDIKRRKTLALDSAPAPVYQPAPALSAPSRRR</sequence>
<dbReference type="InterPro" id="IPR003163">
    <property type="entry name" value="Tscrpt_reg_HTH_APSES-type"/>
</dbReference>
<keyword evidence="12" id="KW-1185">Reference proteome</keyword>
<evidence type="ECO:0000259" key="10">
    <source>
        <dbReference type="PROSITE" id="PS51299"/>
    </source>
</evidence>
<gene>
    <name evidence="11" type="ORF">N0V93_000475</name>
</gene>
<feature type="compositionally biased region" description="Basic and acidic residues" evidence="9">
    <location>
        <begin position="526"/>
        <end position="545"/>
    </location>
</feature>
<dbReference type="GO" id="GO:0045944">
    <property type="term" value="P:positive regulation of transcription by RNA polymerase II"/>
    <property type="evidence" value="ECO:0007669"/>
    <property type="project" value="TreeGrafter"/>
</dbReference>
<feature type="compositionally biased region" description="Polar residues" evidence="9">
    <location>
        <begin position="13"/>
        <end position="26"/>
    </location>
</feature>
<feature type="compositionally biased region" description="Polar residues" evidence="9">
    <location>
        <begin position="503"/>
        <end position="525"/>
    </location>
</feature>
<dbReference type="GO" id="GO:0003700">
    <property type="term" value="F:DNA-binding transcription factor activity"/>
    <property type="evidence" value="ECO:0007669"/>
    <property type="project" value="TreeGrafter"/>
</dbReference>
<keyword evidence="7" id="KW-0539">Nucleus</keyword>
<evidence type="ECO:0000256" key="8">
    <source>
        <dbReference type="ARBA" id="ARBA00023321"/>
    </source>
</evidence>
<dbReference type="InterPro" id="IPR018004">
    <property type="entry name" value="KilA/APSES_HTH"/>
</dbReference>
<comment type="caution">
    <text evidence="11">The sequence shown here is derived from an EMBL/GenBank/DDBJ whole genome shotgun (WGS) entry which is preliminary data.</text>
</comment>
<evidence type="ECO:0000313" key="11">
    <source>
        <dbReference type="EMBL" id="KAJ4396256.1"/>
    </source>
</evidence>
<proteinExistence type="inferred from homology"/>
<dbReference type="SMART" id="SM01252">
    <property type="entry name" value="KilA-N"/>
    <property type="match status" value="1"/>
</dbReference>
<feature type="compositionally biased region" description="Polar residues" evidence="9">
    <location>
        <begin position="78"/>
        <end position="109"/>
    </location>
</feature>
<keyword evidence="4" id="KW-0805">Transcription regulation</keyword>
<evidence type="ECO:0000256" key="9">
    <source>
        <dbReference type="SAM" id="MobiDB-lite"/>
    </source>
</evidence>
<evidence type="ECO:0000256" key="4">
    <source>
        <dbReference type="ARBA" id="ARBA00023015"/>
    </source>
</evidence>
<organism evidence="11 12">
    <name type="scientific">Gnomoniopsis smithogilvyi</name>
    <dbReference type="NCBI Taxonomy" id="1191159"/>
    <lineage>
        <taxon>Eukaryota</taxon>
        <taxon>Fungi</taxon>
        <taxon>Dikarya</taxon>
        <taxon>Ascomycota</taxon>
        <taxon>Pezizomycotina</taxon>
        <taxon>Sordariomycetes</taxon>
        <taxon>Sordariomycetidae</taxon>
        <taxon>Diaporthales</taxon>
        <taxon>Gnomoniaceae</taxon>
        <taxon>Gnomoniopsis</taxon>
    </lineage>
</organism>
<feature type="compositionally biased region" description="Polar residues" evidence="9">
    <location>
        <begin position="634"/>
        <end position="655"/>
    </location>
</feature>
<dbReference type="InterPro" id="IPR036887">
    <property type="entry name" value="HTH_APSES_sf"/>
</dbReference>
<protein>
    <recommendedName>
        <fullName evidence="10">HTH APSES-type domain-containing protein</fullName>
    </recommendedName>
</protein>
<feature type="compositionally biased region" description="Pro residues" evidence="9">
    <location>
        <begin position="34"/>
        <end position="45"/>
    </location>
</feature>
<dbReference type="OrthoDB" id="5407653at2759"/>
<keyword evidence="3" id="KW-0749">Sporulation</keyword>
<reference evidence="11" key="1">
    <citation type="submission" date="2022-10" db="EMBL/GenBank/DDBJ databases">
        <title>Tapping the CABI collections for fungal endophytes: first genome assemblies for Collariella, Neodidymelliopsis, Ascochyta clinopodiicola, Didymella pomorum, Didymosphaeria variabile, Neocosmospora piperis and Neocucurbitaria cava.</title>
        <authorList>
            <person name="Hill R."/>
        </authorList>
    </citation>
    <scope>NUCLEOTIDE SEQUENCE</scope>
    <source>
        <strain evidence="11">IMI 355082</strain>
    </source>
</reference>
<comment type="similarity">
    <text evidence="2">Belongs to the EFG1/PHD1/stuA family.</text>
</comment>
<dbReference type="Pfam" id="PF04383">
    <property type="entry name" value="KilA-N"/>
    <property type="match status" value="1"/>
</dbReference>
<dbReference type="InterPro" id="IPR029790">
    <property type="entry name" value="EFG1/Phd1/StuA"/>
</dbReference>
<evidence type="ECO:0000256" key="2">
    <source>
        <dbReference type="ARBA" id="ARBA00007247"/>
    </source>
</evidence>
<feature type="compositionally biased region" description="Polar residues" evidence="9">
    <location>
        <begin position="120"/>
        <end position="136"/>
    </location>
</feature>
<evidence type="ECO:0000256" key="3">
    <source>
        <dbReference type="ARBA" id="ARBA00022969"/>
    </source>
</evidence>
<dbReference type="PANTHER" id="PTHR47792:SF1">
    <property type="entry name" value="PROTEIN SOK2-RELATED"/>
    <property type="match status" value="1"/>
</dbReference>
<dbReference type="GO" id="GO:0030435">
    <property type="term" value="P:sporulation resulting in formation of a cellular spore"/>
    <property type="evidence" value="ECO:0007669"/>
    <property type="project" value="UniProtKB-KW"/>
</dbReference>
<evidence type="ECO:0000256" key="5">
    <source>
        <dbReference type="ARBA" id="ARBA00023125"/>
    </source>
</evidence>
<dbReference type="GO" id="GO:0005634">
    <property type="term" value="C:nucleus"/>
    <property type="evidence" value="ECO:0007669"/>
    <property type="project" value="UniProtKB-SubCell"/>
</dbReference>
<dbReference type="PROSITE" id="PS51299">
    <property type="entry name" value="HTH_APSES"/>
    <property type="match status" value="1"/>
</dbReference>
<dbReference type="PANTHER" id="PTHR47792">
    <property type="entry name" value="PROTEIN SOK2-RELATED"/>
    <property type="match status" value="1"/>
</dbReference>
<keyword evidence="8" id="KW-0183">Conidiation</keyword>
<feature type="region of interest" description="Disordered" evidence="9">
    <location>
        <begin position="1"/>
        <end position="166"/>
    </location>
</feature>
<keyword evidence="6" id="KW-0804">Transcription</keyword>
<name>A0A9W8Z1N6_9PEZI</name>
<dbReference type="EMBL" id="JAPEVB010000001">
    <property type="protein sequence ID" value="KAJ4396256.1"/>
    <property type="molecule type" value="Genomic_DNA"/>
</dbReference>
<feature type="compositionally biased region" description="Polar residues" evidence="9">
    <location>
        <begin position="449"/>
        <end position="458"/>
    </location>
</feature>
<evidence type="ECO:0000256" key="7">
    <source>
        <dbReference type="ARBA" id="ARBA00023242"/>
    </source>
</evidence>
<keyword evidence="5" id="KW-0238">DNA-binding</keyword>
<feature type="domain" description="HTH APSES-type" evidence="10">
    <location>
        <begin position="225"/>
        <end position="331"/>
    </location>
</feature>
<feature type="compositionally biased region" description="Low complexity" evidence="9">
    <location>
        <begin position="53"/>
        <end position="77"/>
    </location>
</feature>
<dbReference type="Gene3D" id="3.10.260.10">
    <property type="entry name" value="Transcription regulator HTH, APSES-type DNA-binding domain"/>
    <property type="match status" value="1"/>
</dbReference>
<feature type="compositionally biased region" description="Polar residues" evidence="9">
    <location>
        <begin position="464"/>
        <end position="476"/>
    </location>
</feature>
<dbReference type="SUPFAM" id="SSF54616">
    <property type="entry name" value="DNA-binding domain of Mlu1-box binding protein MBP1"/>
    <property type="match status" value="1"/>
</dbReference>
<dbReference type="Proteomes" id="UP001140453">
    <property type="component" value="Unassembled WGS sequence"/>
</dbReference>
<comment type="subcellular location">
    <subcellularLocation>
        <location evidence="1">Nucleus</location>
    </subcellularLocation>
</comment>
<accession>A0A9W8Z1N6</accession>
<dbReference type="GO" id="GO:0048315">
    <property type="term" value="P:conidium formation"/>
    <property type="evidence" value="ECO:0007669"/>
    <property type="project" value="UniProtKB-KW"/>
</dbReference>
<feature type="compositionally biased region" description="Pro residues" evidence="9">
    <location>
        <begin position="151"/>
        <end position="166"/>
    </location>
</feature>
<feature type="region of interest" description="Disordered" evidence="9">
    <location>
        <begin position="337"/>
        <end position="705"/>
    </location>
</feature>
<dbReference type="AlphaFoldDB" id="A0A9W8Z1N6"/>
<feature type="compositionally biased region" description="Polar residues" evidence="9">
    <location>
        <begin position="417"/>
        <end position="439"/>
    </location>
</feature>